<dbReference type="Proteomes" id="UP001055439">
    <property type="component" value="Chromosome 10"/>
</dbReference>
<dbReference type="AlphaFoldDB" id="A0A9E7EP86"/>
<dbReference type="Gene3D" id="2.130.10.10">
    <property type="entry name" value="YVTN repeat-like/Quinoprotein amine dehydrogenase"/>
    <property type="match status" value="2"/>
</dbReference>
<dbReference type="OrthoDB" id="346371at2759"/>
<feature type="compositionally biased region" description="Basic residues" evidence="4">
    <location>
        <begin position="66"/>
        <end position="75"/>
    </location>
</feature>
<dbReference type="InterPro" id="IPR015943">
    <property type="entry name" value="WD40/YVTN_repeat-like_dom_sf"/>
</dbReference>
<keyword evidence="7" id="KW-1185">Reference proteome</keyword>
<gene>
    <name evidence="6" type="ORF">MUK42_07814</name>
</gene>
<evidence type="ECO:0000256" key="1">
    <source>
        <dbReference type="ARBA" id="ARBA00022574"/>
    </source>
</evidence>
<evidence type="ECO:0000256" key="5">
    <source>
        <dbReference type="SAM" id="Phobius"/>
    </source>
</evidence>
<dbReference type="Pfam" id="PF00400">
    <property type="entry name" value="WD40"/>
    <property type="match status" value="2"/>
</dbReference>
<dbReference type="InterPro" id="IPR019775">
    <property type="entry name" value="WD40_repeat_CS"/>
</dbReference>
<evidence type="ECO:0000256" key="2">
    <source>
        <dbReference type="ARBA" id="ARBA00022737"/>
    </source>
</evidence>
<evidence type="ECO:0000256" key="4">
    <source>
        <dbReference type="SAM" id="MobiDB-lite"/>
    </source>
</evidence>
<sequence>MASADFASFSVPLLSTIVGGVLILLFFADYFRRKRAEISTIAAAQSPQQPDATKPPPSSSSSVASKKTHRQRPHSHSATDKDQNRKHHHLDVNTLKGHSDTVTAICFSSDGHSLATACADGAIRVFRLDDASSKSFKFLRLNLPAGAHPTAIAFSEGSSSLVVAAQMLLGSSLFMYGDVGAKPSAEGKQQAKLPLPEIKWEHQKIHDQGSVLNLSAVPATYGTADGSIIIASCSEGTSIKLWHGKSGKELGTVDTNQLKNNMATLSRMDVWEIVYSKDGSVKEVLKVMQLKGHKSAVTCLCFTHNSEQIITASKDGSLRVWNINAGLCFPDFQMEN</sequence>
<keyword evidence="5" id="KW-1133">Transmembrane helix</keyword>
<dbReference type="EMBL" id="CP097503">
    <property type="protein sequence ID" value="URD79647.1"/>
    <property type="molecule type" value="Genomic_DNA"/>
</dbReference>
<dbReference type="InterPro" id="IPR036322">
    <property type="entry name" value="WD40_repeat_dom_sf"/>
</dbReference>
<dbReference type="PANTHER" id="PTHR45282">
    <property type="entry name" value="OS03G0858400 PROTEIN"/>
    <property type="match status" value="1"/>
</dbReference>
<proteinExistence type="predicted"/>
<organism evidence="6 7">
    <name type="scientific">Musa troglodytarum</name>
    <name type="common">fe'i banana</name>
    <dbReference type="NCBI Taxonomy" id="320322"/>
    <lineage>
        <taxon>Eukaryota</taxon>
        <taxon>Viridiplantae</taxon>
        <taxon>Streptophyta</taxon>
        <taxon>Embryophyta</taxon>
        <taxon>Tracheophyta</taxon>
        <taxon>Spermatophyta</taxon>
        <taxon>Magnoliopsida</taxon>
        <taxon>Liliopsida</taxon>
        <taxon>Zingiberales</taxon>
        <taxon>Musaceae</taxon>
        <taxon>Musa</taxon>
    </lineage>
</organism>
<feature type="repeat" description="WD" evidence="3">
    <location>
        <begin position="95"/>
        <end position="136"/>
    </location>
</feature>
<feature type="region of interest" description="Disordered" evidence="4">
    <location>
        <begin position="42"/>
        <end position="87"/>
    </location>
</feature>
<feature type="compositionally biased region" description="Polar residues" evidence="4">
    <location>
        <begin position="42"/>
        <end position="51"/>
    </location>
</feature>
<dbReference type="PROSITE" id="PS50082">
    <property type="entry name" value="WD_REPEATS_2"/>
    <property type="match status" value="2"/>
</dbReference>
<dbReference type="SUPFAM" id="SSF50978">
    <property type="entry name" value="WD40 repeat-like"/>
    <property type="match status" value="1"/>
</dbReference>
<evidence type="ECO:0000256" key="3">
    <source>
        <dbReference type="PROSITE-ProRule" id="PRU00221"/>
    </source>
</evidence>
<protein>
    <submittedName>
        <fullName evidence="6">WD domain, G-beta repeat</fullName>
    </submittedName>
</protein>
<dbReference type="SMART" id="SM00320">
    <property type="entry name" value="WD40"/>
    <property type="match status" value="3"/>
</dbReference>
<keyword evidence="5" id="KW-0472">Membrane</keyword>
<keyword evidence="5" id="KW-0812">Transmembrane</keyword>
<dbReference type="InterPro" id="IPR001680">
    <property type="entry name" value="WD40_rpt"/>
</dbReference>
<evidence type="ECO:0000313" key="6">
    <source>
        <dbReference type="EMBL" id="URD79647.1"/>
    </source>
</evidence>
<dbReference type="PANTHER" id="PTHR45282:SF2">
    <property type="entry name" value="OS03G0858400 PROTEIN"/>
    <property type="match status" value="1"/>
</dbReference>
<dbReference type="PROSITE" id="PS00678">
    <property type="entry name" value="WD_REPEATS_1"/>
    <property type="match status" value="1"/>
</dbReference>
<reference evidence="6" key="1">
    <citation type="submission" date="2022-05" db="EMBL/GenBank/DDBJ databases">
        <title>The Musa troglodytarum L. genome provides insights into the mechanism of non-climacteric behaviour and enrichment of carotenoids.</title>
        <authorList>
            <person name="Wang J."/>
        </authorList>
    </citation>
    <scope>NUCLEOTIDE SEQUENCE</scope>
    <source>
        <tissue evidence="6">Leaf</tissue>
    </source>
</reference>
<keyword evidence="2" id="KW-0677">Repeat</keyword>
<feature type="transmembrane region" description="Helical" evidence="5">
    <location>
        <begin position="6"/>
        <end position="28"/>
    </location>
</feature>
<keyword evidence="1 3" id="KW-0853">WD repeat</keyword>
<evidence type="ECO:0000313" key="7">
    <source>
        <dbReference type="Proteomes" id="UP001055439"/>
    </source>
</evidence>
<accession>A0A9E7EP86</accession>
<name>A0A9E7EP86_9LILI</name>
<dbReference type="PROSITE" id="PS50294">
    <property type="entry name" value="WD_REPEATS_REGION"/>
    <property type="match status" value="2"/>
</dbReference>
<feature type="repeat" description="WD" evidence="3">
    <location>
        <begin position="290"/>
        <end position="326"/>
    </location>
</feature>